<evidence type="ECO:0000256" key="2">
    <source>
        <dbReference type="ARBA" id="ARBA00004308"/>
    </source>
</evidence>
<keyword evidence="8" id="KW-0829">Tyrosine-protein kinase</keyword>
<dbReference type="InterPro" id="IPR011009">
    <property type="entry name" value="Kinase-like_dom_sf"/>
</dbReference>
<evidence type="ECO:0000256" key="10">
    <source>
        <dbReference type="PROSITE-ProRule" id="PRU10141"/>
    </source>
</evidence>
<dbReference type="PANTHER" id="PTHR24416:SF566">
    <property type="entry name" value="EPIDERMAL GROWTH FACTOR RECEPTOR"/>
    <property type="match status" value="1"/>
</dbReference>
<dbReference type="InterPro" id="IPR020635">
    <property type="entry name" value="Tyr_kinase_cat_dom"/>
</dbReference>
<evidence type="ECO:0000256" key="7">
    <source>
        <dbReference type="ARBA" id="ARBA00023136"/>
    </source>
</evidence>
<dbReference type="GO" id="GO:0050793">
    <property type="term" value="P:regulation of developmental process"/>
    <property type="evidence" value="ECO:0007669"/>
    <property type="project" value="UniProtKB-ARBA"/>
</dbReference>
<keyword evidence="13" id="KW-1185">Reference proteome</keyword>
<proteinExistence type="predicted"/>
<feature type="domain" description="Protein kinase" evidence="11">
    <location>
        <begin position="1"/>
        <end position="258"/>
    </location>
</feature>
<organism evidence="12 13">
    <name type="scientific">Meganyctiphanes norvegica</name>
    <name type="common">Northern krill</name>
    <name type="synonym">Thysanopoda norvegica</name>
    <dbReference type="NCBI Taxonomy" id="48144"/>
    <lineage>
        <taxon>Eukaryota</taxon>
        <taxon>Metazoa</taxon>
        <taxon>Ecdysozoa</taxon>
        <taxon>Arthropoda</taxon>
        <taxon>Crustacea</taxon>
        <taxon>Multicrustacea</taxon>
        <taxon>Malacostraca</taxon>
        <taxon>Eumalacostraca</taxon>
        <taxon>Eucarida</taxon>
        <taxon>Euphausiacea</taxon>
        <taxon>Euphausiidae</taxon>
        <taxon>Meganyctiphanes</taxon>
    </lineage>
</organism>
<dbReference type="AlphaFoldDB" id="A0AAV2PQP1"/>
<evidence type="ECO:0000256" key="6">
    <source>
        <dbReference type="ARBA" id="ARBA00022840"/>
    </source>
</evidence>
<evidence type="ECO:0000313" key="12">
    <source>
        <dbReference type="EMBL" id="CAL4062777.1"/>
    </source>
</evidence>
<evidence type="ECO:0000256" key="3">
    <source>
        <dbReference type="ARBA" id="ARBA00022679"/>
    </source>
</evidence>
<dbReference type="GO" id="GO:0005524">
    <property type="term" value="F:ATP binding"/>
    <property type="evidence" value="ECO:0007669"/>
    <property type="project" value="UniProtKB-UniRule"/>
</dbReference>
<dbReference type="InterPro" id="IPR050122">
    <property type="entry name" value="RTK"/>
</dbReference>
<dbReference type="InterPro" id="IPR000719">
    <property type="entry name" value="Prot_kinase_dom"/>
</dbReference>
<keyword evidence="6 10" id="KW-0067">ATP-binding</keyword>
<accession>A0AAV2PQP1</accession>
<dbReference type="PROSITE" id="PS50011">
    <property type="entry name" value="PROTEIN_KINASE_DOM"/>
    <property type="match status" value="1"/>
</dbReference>
<dbReference type="PANTHER" id="PTHR24416">
    <property type="entry name" value="TYROSINE-PROTEIN KINASE RECEPTOR"/>
    <property type="match status" value="1"/>
</dbReference>
<evidence type="ECO:0000256" key="8">
    <source>
        <dbReference type="ARBA" id="ARBA00023137"/>
    </source>
</evidence>
<dbReference type="GO" id="GO:0043235">
    <property type="term" value="C:receptor complex"/>
    <property type="evidence" value="ECO:0007669"/>
    <property type="project" value="TreeGrafter"/>
</dbReference>
<comment type="caution">
    <text evidence="12">The sequence shown here is derived from an EMBL/GenBank/DDBJ whole genome shotgun (WGS) entry which is preliminary data.</text>
</comment>
<evidence type="ECO:0000256" key="5">
    <source>
        <dbReference type="ARBA" id="ARBA00022777"/>
    </source>
</evidence>
<name>A0AAV2PQP1_MEGNR</name>
<evidence type="ECO:0000256" key="9">
    <source>
        <dbReference type="ARBA" id="ARBA00051243"/>
    </source>
</evidence>
<gene>
    <name evidence="12" type="ORF">MNOR_LOCUS2834</name>
</gene>
<comment type="catalytic activity">
    <reaction evidence="9">
        <text>L-tyrosyl-[protein] + ATP = O-phospho-L-tyrosyl-[protein] + ADP + H(+)</text>
        <dbReference type="Rhea" id="RHEA:10596"/>
        <dbReference type="Rhea" id="RHEA-COMP:10136"/>
        <dbReference type="Rhea" id="RHEA-COMP:20101"/>
        <dbReference type="ChEBI" id="CHEBI:15378"/>
        <dbReference type="ChEBI" id="CHEBI:30616"/>
        <dbReference type="ChEBI" id="CHEBI:46858"/>
        <dbReference type="ChEBI" id="CHEBI:61978"/>
        <dbReference type="ChEBI" id="CHEBI:456216"/>
        <dbReference type="EC" id="2.7.10.1"/>
    </reaction>
</comment>
<dbReference type="Gene3D" id="1.10.510.10">
    <property type="entry name" value="Transferase(Phosphotransferase) domain 1"/>
    <property type="match status" value="1"/>
</dbReference>
<dbReference type="GO" id="GO:0051130">
    <property type="term" value="P:positive regulation of cellular component organization"/>
    <property type="evidence" value="ECO:0007669"/>
    <property type="project" value="UniProtKB-ARBA"/>
</dbReference>
<keyword evidence="3" id="KW-0808">Transferase</keyword>
<dbReference type="GO" id="GO:0030182">
    <property type="term" value="P:neuron differentiation"/>
    <property type="evidence" value="ECO:0007669"/>
    <property type="project" value="UniProtKB-ARBA"/>
</dbReference>
<evidence type="ECO:0000256" key="4">
    <source>
        <dbReference type="ARBA" id="ARBA00022741"/>
    </source>
</evidence>
<evidence type="ECO:0000259" key="11">
    <source>
        <dbReference type="PROSITE" id="PS50011"/>
    </source>
</evidence>
<keyword evidence="7" id="KW-0472">Membrane</keyword>
<dbReference type="PROSITE" id="PS00107">
    <property type="entry name" value="PROTEIN_KINASE_ATP"/>
    <property type="match status" value="1"/>
</dbReference>
<dbReference type="Pfam" id="PF07714">
    <property type="entry name" value="PK_Tyr_Ser-Thr"/>
    <property type="match status" value="1"/>
</dbReference>
<reference evidence="12 13" key="1">
    <citation type="submission" date="2024-05" db="EMBL/GenBank/DDBJ databases">
        <authorList>
            <person name="Wallberg A."/>
        </authorList>
    </citation>
    <scope>NUCLEOTIDE SEQUENCE [LARGE SCALE GENOMIC DNA]</scope>
</reference>
<dbReference type="InterPro" id="IPR001245">
    <property type="entry name" value="Ser-Thr/Tyr_kinase_cat_dom"/>
</dbReference>
<dbReference type="GO" id="GO:0004714">
    <property type="term" value="F:transmembrane receptor protein tyrosine kinase activity"/>
    <property type="evidence" value="ECO:0007669"/>
    <property type="project" value="UniProtKB-EC"/>
</dbReference>
<keyword evidence="5" id="KW-0418">Kinase</keyword>
<dbReference type="InterPro" id="IPR017441">
    <property type="entry name" value="Protein_kinase_ATP_BS"/>
</dbReference>
<dbReference type="GO" id="GO:0007169">
    <property type="term" value="P:cell surface receptor protein tyrosine kinase signaling pathway"/>
    <property type="evidence" value="ECO:0007669"/>
    <property type="project" value="TreeGrafter"/>
</dbReference>
<dbReference type="PRINTS" id="PR00109">
    <property type="entry name" value="TYRKINASE"/>
</dbReference>
<keyword evidence="4 10" id="KW-0547">Nucleotide-binding</keyword>
<sequence>MLGSGYFGTVYKAVWTAERRSINVAVKTFNLNTPKIQDEFKSECSSMRKLRHPCLVRLYGTCTKNKLMIVMEMLEKGDLKTYLETDNVNRTEVYQLLKFCYQISCGMAYLESQGIAHRDLAARNILLDDERNIKIADFGLSRMLLGGTYRGKSNIFPTKWTAIEYFEKKIYTMKCDVWSYGVLIWEIFSFGKEPYEELEGSAAIQNFLKNENRLSKPEDCPDVIHRVVMKVCWMKDPDERPSFTDIKETLREHTERFYVNTTVA</sequence>
<dbReference type="GO" id="GO:0009925">
    <property type="term" value="C:basal plasma membrane"/>
    <property type="evidence" value="ECO:0007669"/>
    <property type="project" value="TreeGrafter"/>
</dbReference>
<evidence type="ECO:0000256" key="1">
    <source>
        <dbReference type="ARBA" id="ARBA00004167"/>
    </source>
</evidence>
<dbReference type="PIRSF" id="PIRSF000654">
    <property type="entry name" value="Integrin-linked_kinase"/>
    <property type="match status" value="1"/>
</dbReference>
<dbReference type="SMART" id="SM00219">
    <property type="entry name" value="TyrKc"/>
    <property type="match status" value="1"/>
</dbReference>
<dbReference type="CDD" id="cd00192">
    <property type="entry name" value="PTKc"/>
    <property type="match status" value="1"/>
</dbReference>
<dbReference type="GO" id="GO:0043066">
    <property type="term" value="P:negative regulation of apoptotic process"/>
    <property type="evidence" value="ECO:0007669"/>
    <property type="project" value="TreeGrafter"/>
</dbReference>
<protein>
    <recommendedName>
        <fullName evidence="11">Protein kinase domain-containing protein</fullName>
    </recommendedName>
</protein>
<dbReference type="Proteomes" id="UP001497623">
    <property type="component" value="Unassembled WGS sequence"/>
</dbReference>
<dbReference type="EMBL" id="CAXKWB010000909">
    <property type="protein sequence ID" value="CAL4062777.1"/>
    <property type="molecule type" value="Genomic_DNA"/>
</dbReference>
<evidence type="ECO:0000313" key="13">
    <source>
        <dbReference type="Proteomes" id="UP001497623"/>
    </source>
</evidence>
<dbReference type="FunFam" id="1.10.510.10:FF:001512">
    <property type="entry name" value="Receptor tyrosine-protein kinase erbB-2"/>
    <property type="match status" value="1"/>
</dbReference>
<dbReference type="GO" id="GO:0012505">
    <property type="term" value="C:endomembrane system"/>
    <property type="evidence" value="ECO:0007669"/>
    <property type="project" value="UniProtKB-SubCell"/>
</dbReference>
<feature type="binding site" evidence="10">
    <location>
        <position position="27"/>
    </location>
    <ligand>
        <name>ATP</name>
        <dbReference type="ChEBI" id="CHEBI:30616"/>
    </ligand>
</feature>
<dbReference type="GO" id="GO:0048468">
    <property type="term" value="P:cell development"/>
    <property type="evidence" value="ECO:0007669"/>
    <property type="project" value="UniProtKB-ARBA"/>
</dbReference>
<comment type="subcellular location">
    <subcellularLocation>
        <location evidence="2">Endomembrane system</location>
    </subcellularLocation>
    <subcellularLocation>
        <location evidence="1">Membrane</location>
        <topology evidence="1">Single-pass membrane protein</topology>
    </subcellularLocation>
</comment>
<dbReference type="SUPFAM" id="SSF56112">
    <property type="entry name" value="Protein kinase-like (PK-like)"/>
    <property type="match status" value="1"/>
</dbReference>
<dbReference type="GO" id="GO:0008284">
    <property type="term" value="P:positive regulation of cell population proliferation"/>
    <property type="evidence" value="ECO:0007669"/>
    <property type="project" value="TreeGrafter"/>
</dbReference>